<evidence type="ECO:0000256" key="1">
    <source>
        <dbReference type="SAM" id="MobiDB-lite"/>
    </source>
</evidence>
<dbReference type="InParanoid" id="A0A078AGE8"/>
<proteinExistence type="predicted"/>
<name>A0A078AGE8_STYLE</name>
<feature type="region of interest" description="Disordered" evidence="1">
    <location>
        <begin position="48"/>
        <end position="74"/>
    </location>
</feature>
<protein>
    <submittedName>
        <fullName evidence="2">Uncharacterized protein</fullName>
    </submittedName>
</protein>
<evidence type="ECO:0000313" key="2">
    <source>
        <dbReference type="EMBL" id="CDW80612.1"/>
    </source>
</evidence>
<dbReference type="AlphaFoldDB" id="A0A078AGE8"/>
<dbReference type="EMBL" id="CCKQ01009153">
    <property type="protein sequence ID" value="CDW80612.1"/>
    <property type="molecule type" value="Genomic_DNA"/>
</dbReference>
<reference evidence="2 3" key="1">
    <citation type="submission" date="2014-06" db="EMBL/GenBank/DDBJ databases">
        <authorList>
            <person name="Swart Estienne"/>
        </authorList>
    </citation>
    <scope>NUCLEOTIDE SEQUENCE [LARGE SCALE GENOMIC DNA]</scope>
    <source>
        <strain evidence="2 3">130c</strain>
    </source>
</reference>
<sequence>MQIQHVSSCVMVEADNYLISWYISTKFIINIYRIIQLTVMSKQKDRDSEMQQPLLEGQRDTESSPEVANQSLANEIKGKNPLPADYQWILEDHKEADYSKIEGRIKSYSKKLSEREGRELMVKQVIMLPQRDMILVDYYYDKDQRNDFVDVIDLNTMEIIKTHCLQAVKIFCRHFNHVDYVFYQQDQFLYLMKLDDFIESNKDNQLVEFEFQECKWLWNVEIIDESAS</sequence>
<organism evidence="2 3">
    <name type="scientific">Stylonychia lemnae</name>
    <name type="common">Ciliate</name>
    <dbReference type="NCBI Taxonomy" id="5949"/>
    <lineage>
        <taxon>Eukaryota</taxon>
        <taxon>Sar</taxon>
        <taxon>Alveolata</taxon>
        <taxon>Ciliophora</taxon>
        <taxon>Intramacronucleata</taxon>
        <taxon>Spirotrichea</taxon>
        <taxon>Stichotrichia</taxon>
        <taxon>Sporadotrichida</taxon>
        <taxon>Oxytrichidae</taxon>
        <taxon>Stylonychinae</taxon>
        <taxon>Stylonychia</taxon>
    </lineage>
</organism>
<evidence type="ECO:0000313" key="3">
    <source>
        <dbReference type="Proteomes" id="UP000039865"/>
    </source>
</evidence>
<accession>A0A078AGE8</accession>
<keyword evidence="3" id="KW-1185">Reference proteome</keyword>
<gene>
    <name evidence="2" type="primary">Contig15635.g16658</name>
    <name evidence="2" type="ORF">STYLEM_9615</name>
</gene>
<dbReference type="Proteomes" id="UP000039865">
    <property type="component" value="Unassembled WGS sequence"/>
</dbReference>
<feature type="compositionally biased region" description="Polar residues" evidence="1">
    <location>
        <begin position="64"/>
        <end position="73"/>
    </location>
</feature>